<dbReference type="KEGG" id="pbal:CPBP_01129"/>
<dbReference type="Pfam" id="PF13505">
    <property type="entry name" value="OMP_b-brl"/>
    <property type="match status" value="1"/>
</dbReference>
<gene>
    <name evidence="4" type="ORF">CPBP_01129</name>
</gene>
<reference evidence="4 5" key="1">
    <citation type="submission" date="2020-06" db="EMBL/GenBank/DDBJ databases">
        <title>The endosymbiont of the kinetoplastid Bodo saltans is a Paracaedibacter-like alpha-proteobacterium possessing a putative toxin-antitoxin system.</title>
        <authorList>
            <person name="Midha S."/>
            <person name="Rigden D.J."/>
            <person name="Siozios S."/>
            <person name="Hurst G.D.D."/>
            <person name="Jackson A.P."/>
        </authorList>
    </citation>
    <scope>NUCLEOTIDE SEQUENCE [LARGE SCALE GENOMIC DNA]</scope>
    <source>
        <strain evidence="4">Lake Konstanz</strain>
    </source>
</reference>
<proteinExistence type="predicted"/>
<dbReference type="InterPro" id="IPR027385">
    <property type="entry name" value="Beta-barrel_OMP"/>
</dbReference>
<dbReference type="Proteomes" id="UP000594001">
    <property type="component" value="Chromosome"/>
</dbReference>
<name>A0A7L9RUP8_9PROT</name>
<sequence>MKKKLLLLATAAVFFSPVAAKANSKSSIYVGLTGTLERLATQGDKTAVSDYLKDENFLSAGIEAGYGYKVWSNLQLAGWVRGLYSFEHTYANTKKVGDVVRKDPYAIVVEPRVTLGWEFPVSGSVSITPFIGAGLEVNFAKTKNNGTEYETNWKVPAVAGVRANFGSVYVAFNGRFDLTPSDVSDAEVAVAKTDADKVRSWGLEASVGAEF</sequence>
<evidence type="ECO:0000256" key="2">
    <source>
        <dbReference type="SAM" id="SignalP"/>
    </source>
</evidence>
<dbReference type="EMBL" id="CP054719">
    <property type="protein sequence ID" value="QOL20337.1"/>
    <property type="molecule type" value="Genomic_DNA"/>
</dbReference>
<keyword evidence="5" id="KW-1185">Reference proteome</keyword>
<evidence type="ECO:0000256" key="1">
    <source>
        <dbReference type="ARBA" id="ARBA00022729"/>
    </source>
</evidence>
<organism evidence="4 5">
    <name type="scientific">Candidatus Bodocaedibacter vickermanii</name>
    <dbReference type="NCBI Taxonomy" id="2741701"/>
    <lineage>
        <taxon>Bacteria</taxon>
        <taxon>Pseudomonadati</taxon>
        <taxon>Pseudomonadota</taxon>
        <taxon>Alphaproteobacteria</taxon>
        <taxon>Holosporales</taxon>
        <taxon>Candidatus Paracaedibacteraceae</taxon>
        <taxon>Candidatus Bodocaedibacter</taxon>
    </lineage>
</organism>
<dbReference type="AlphaFoldDB" id="A0A7L9RUP8"/>
<protein>
    <recommendedName>
        <fullName evidence="3">Outer membrane protein beta-barrel domain-containing protein</fullName>
    </recommendedName>
</protein>
<feature type="domain" description="Outer membrane protein beta-barrel" evidence="3">
    <location>
        <begin position="8"/>
        <end position="203"/>
    </location>
</feature>
<accession>A0A7L9RUP8</accession>
<dbReference type="RefSeq" id="WP_350331889.1">
    <property type="nucleotide sequence ID" value="NZ_CP054719.1"/>
</dbReference>
<feature type="chain" id="PRO_5032513731" description="Outer membrane protein beta-barrel domain-containing protein" evidence="2">
    <location>
        <begin position="23"/>
        <end position="211"/>
    </location>
</feature>
<feature type="signal peptide" evidence="2">
    <location>
        <begin position="1"/>
        <end position="22"/>
    </location>
</feature>
<keyword evidence="1 2" id="KW-0732">Signal</keyword>
<evidence type="ECO:0000259" key="3">
    <source>
        <dbReference type="Pfam" id="PF13505"/>
    </source>
</evidence>
<evidence type="ECO:0000313" key="5">
    <source>
        <dbReference type="Proteomes" id="UP000594001"/>
    </source>
</evidence>
<evidence type="ECO:0000313" key="4">
    <source>
        <dbReference type="EMBL" id="QOL20337.1"/>
    </source>
</evidence>